<keyword evidence="3" id="KW-1003">Cell membrane</keyword>
<evidence type="ECO:0000256" key="3">
    <source>
        <dbReference type="ARBA" id="ARBA00022475"/>
    </source>
</evidence>
<dbReference type="RefSeq" id="WP_182707109.1">
    <property type="nucleotide sequence ID" value="NZ_JACJII010000001.1"/>
</dbReference>
<feature type="transmembrane region" description="Helical" evidence="7">
    <location>
        <begin position="31"/>
        <end position="54"/>
    </location>
</feature>
<accession>A0A7W3N245</accession>
<dbReference type="Proteomes" id="UP000539313">
    <property type="component" value="Unassembled WGS sequence"/>
</dbReference>
<feature type="transmembrane region" description="Helical" evidence="7">
    <location>
        <begin position="6"/>
        <end position="24"/>
    </location>
</feature>
<keyword evidence="5 7" id="KW-1133">Transmembrane helix</keyword>
<evidence type="ECO:0000313" key="8">
    <source>
        <dbReference type="EMBL" id="MBA9006093.1"/>
    </source>
</evidence>
<evidence type="ECO:0000256" key="1">
    <source>
        <dbReference type="ARBA" id="ARBA00004651"/>
    </source>
</evidence>
<keyword evidence="6 7" id="KW-0472">Membrane</keyword>
<evidence type="ECO:0000256" key="6">
    <source>
        <dbReference type="ARBA" id="ARBA00023136"/>
    </source>
</evidence>
<dbReference type="EMBL" id="JACJII010000001">
    <property type="protein sequence ID" value="MBA9006093.1"/>
    <property type="molecule type" value="Genomic_DNA"/>
</dbReference>
<keyword evidence="4 7" id="KW-0812">Transmembrane</keyword>
<evidence type="ECO:0000256" key="7">
    <source>
        <dbReference type="SAM" id="Phobius"/>
    </source>
</evidence>
<comment type="caution">
    <text evidence="8">The sequence shown here is derived from an EMBL/GenBank/DDBJ whole genome shotgun (WGS) entry which is preliminary data.</text>
</comment>
<comment type="subcellular location">
    <subcellularLocation>
        <location evidence="1">Cell membrane</location>
        <topology evidence="1">Multi-pass membrane protein</topology>
    </subcellularLocation>
</comment>
<evidence type="ECO:0000256" key="4">
    <source>
        <dbReference type="ARBA" id="ARBA00022692"/>
    </source>
</evidence>
<dbReference type="InterPro" id="IPR007341">
    <property type="entry name" value="Transgly_assoc"/>
</dbReference>
<reference evidence="8 9" key="1">
    <citation type="submission" date="2020-08" db="EMBL/GenBank/DDBJ databases">
        <title>Sequencing the genomes of 1000 actinobacteria strains.</title>
        <authorList>
            <person name="Klenk H.-P."/>
        </authorList>
    </citation>
    <scope>NUCLEOTIDE SEQUENCE [LARGE SCALE GENOMIC DNA]</scope>
    <source>
        <strain evidence="8 9">DSM 45823</strain>
    </source>
</reference>
<proteinExistence type="inferred from homology"/>
<evidence type="ECO:0000256" key="2">
    <source>
        <dbReference type="ARBA" id="ARBA00011006"/>
    </source>
</evidence>
<sequence length="88" mass="9148">MAIGGILTAIVFGAIIGALGRLVVPGKQHMSIWLTILVGIVAAIVGTWLGQVVFGWGQAFSFPVALLQILLAAIGVFAVTSLWPHRGV</sequence>
<name>A0A7W3N245_9ACTN</name>
<organism evidence="8 9">
    <name type="scientific">Thermomonospora cellulosilytica</name>
    <dbReference type="NCBI Taxonomy" id="1411118"/>
    <lineage>
        <taxon>Bacteria</taxon>
        <taxon>Bacillati</taxon>
        <taxon>Actinomycetota</taxon>
        <taxon>Actinomycetes</taxon>
        <taxon>Streptosporangiales</taxon>
        <taxon>Thermomonosporaceae</taxon>
        <taxon>Thermomonospora</taxon>
    </lineage>
</organism>
<feature type="transmembrane region" description="Helical" evidence="7">
    <location>
        <begin position="60"/>
        <end position="83"/>
    </location>
</feature>
<evidence type="ECO:0000313" key="9">
    <source>
        <dbReference type="Proteomes" id="UP000539313"/>
    </source>
</evidence>
<keyword evidence="9" id="KW-1185">Reference proteome</keyword>
<evidence type="ECO:0000256" key="5">
    <source>
        <dbReference type="ARBA" id="ARBA00022989"/>
    </source>
</evidence>
<gene>
    <name evidence="8" type="ORF">HNR21_004975</name>
</gene>
<dbReference type="GO" id="GO:0005886">
    <property type="term" value="C:plasma membrane"/>
    <property type="evidence" value="ECO:0007669"/>
    <property type="project" value="UniProtKB-SubCell"/>
</dbReference>
<dbReference type="AlphaFoldDB" id="A0A7W3N245"/>
<protein>
    <submittedName>
        <fullName evidence="8">Putative membrane protein YeaQ/YmgE (Transglycosylase-associated protein family)</fullName>
    </submittedName>
</protein>
<dbReference type="PANTHER" id="PTHR33884">
    <property type="entry name" value="UPF0410 PROTEIN YMGE"/>
    <property type="match status" value="1"/>
</dbReference>
<dbReference type="PANTHER" id="PTHR33884:SF3">
    <property type="entry name" value="UPF0410 PROTEIN YMGE"/>
    <property type="match status" value="1"/>
</dbReference>
<comment type="similarity">
    <text evidence="2">Belongs to the UPF0410 family.</text>
</comment>